<sequence length="585" mass="65343">MASAETPPSSPPPAQGRLAGRHRSSPEEGGEVTRRRVQRALSYDGAWTSSPRCRARETRRLSAAEVLAFRAPSRGDVWGGLGAREGPRLPLDEPDAPAPAPPAPVRAALLPRAILPSTTILDTLMDQASHIRTYEVSANTVSVRLPRRYLTCCAHAPMRGSKKLGEGVFGTVYAVSDIQCVKSFLHTTHLYQELLAYELVALAKTRASSSCARHRALIAFHGACVPCRVLMLPRYRCSLEHFPNFSVHNVSRFVAGFEGLLEGVRFLNADCGLFHSDITPCNILVAHSTSDTLLGELVLSDYGVCSLHSGNARHGMAIRGPGGHLIHRMYCTRDPFYICKDAFKPAMVLAACYATLIERRRRTRLRHNLRMDDPCLEEDELQRRLVELGEGDSYNPGEPFCGIVTPPVALAVDVSCLAYCLIYVVERLVDMLEMNPTDEFIAEVPVQREQPMYYLRMLAPKVVMLKYLAEVWRVDLDLGVSPQGCSRGLRLERDDAHAFAGLCKAFKERLDKALLPHIESRLRDSSLRAIALRLLSFDFFNLLPHAPPRPISNRLPQPQHQPPQQPQLQGVRDLRHRPRVHRRHL</sequence>
<dbReference type="Proteomes" id="UP000290797">
    <property type="component" value="Segment"/>
</dbReference>
<dbReference type="PROSITE" id="PS50011">
    <property type="entry name" value="PROTEIN_KINASE_DOM"/>
    <property type="match status" value="1"/>
</dbReference>
<evidence type="ECO:0000313" key="4">
    <source>
        <dbReference type="Proteomes" id="UP000290797"/>
    </source>
</evidence>
<accession>A0A2D1AFA9</accession>
<organism evidence="3">
    <name type="scientific">vespertilionid gammaherpesvirus 3</name>
    <dbReference type="NCBI Taxonomy" id="2846598"/>
    <lineage>
        <taxon>Viruses</taxon>
        <taxon>Duplodnaviria</taxon>
        <taxon>Heunggongvirae</taxon>
        <taxon>Peploviricota</taxon>
        <taxon>Herviviricetes</taxon>
        <taxon>Herpesvirales</taxon>
        <taxon>Orthoherpesviridae</taxon>
        <taxon>Gammaherpesvirinae</taxon>
        <taxon>Patagivirus</taxon>
        <taxon>Patagivirus vespertilionidgamma3</taxon>
    </lineage>
</organism>
<dbReference type="InterPro" id="IPR000719">
    <property type="entry name" value="Prot_kinase_dom"/>
</dbReference>
<reference evidence="3" key="1">
    <citation type="journal article" date="2018" name="Virology">
        <title>Isolation, characterization and prevalence of a novel Gammaherpesvirus in Eptesicus fuscus, the North American big brown bat.</title>
        <authorList>
            <person name="Subudhi S."/>
            <person name="Rapin N."/>
            <person name="Dorville N."/>
            <person name="Hill J.E."/>
            <person name="Town J."/>
            <person name="Willis C.K."/>
            <person name="Bollinger T.K."/>
            <person name="Misra V."/>
        </authorList>
    </citation>
    <scope>NUCLEOTIDE SEQUENCE</scope>
</reference>
<dbReference type="InterPro" id="IPR008266">
    <property type="entry name" value="Tyr_kinase_AS"/>
</dbReference>
<feature type="region of interest" description="Disordered" evidence="1">
    <location>
        <begin position="1"/>
        <end position="37"/>
    </location>
</feature>
<dbReference type="OrthoDB" id="7740at10239"/>
<keyword evidence="4" id="KW-1185">Reference proteome</keyword>
<dbReference type="SMART" id="SM00220">
    <property type="entry name" value="S_TKc"/>
    <property type="match status" value="1"/>
</dbReference>
<keyword evidence="3" id="KW-0418">Kinase</keyword>
<feature type="domain" description="Protein kinase" evidence="2">
    <location>
        <begin position="158"/>
        <end position="453"/>
    </location>
</feature>
<dbReference type="GO" id="GO:0005524">
    <property type="term" value="F:ATP binding"/>
    <property type="evidence" value="ECO:0007669"/>
    <property type="project" value="InterPro"/>
</dbReference>
<evidence type="ECO:0000256" key="1">
    <source>
        <dbReference type="SAM" id="MobiDB-lite"/>
    </source>
</evidence>
<keyword evidence="3" id="KW-0808">Transferase</keyword>
<evidence type="ECO:0000259" key="2">
    <source>
        <dbReference type="PROSITE" id="PS50011"/>
    </source>
</evidence>
<evidence type="ECO:0000313" key="3">
    <source>
        <dbReference type="EMBL" id="ATA58265.1"/>
    </source>
</evidence>
<name>A0A2D1AFA9_9GAMA</name>
<dbReference type="Gene3D" id="1.10.510.10">
    <property type="entry name" value="Transferase(Phosphotransferase) domain 1"/>
    <property type="match status" value="1"/>
</dbReference>
<protein>
    <submittedName>
        <fullName evidence="3">Protein kinase C like superfamily</fullName>
    </submittedName>
</protein>
<dbReference type="EMBL" id="MF385016">
    <property type="protein sequence ID" value="ATA58265.1"/>
    <property type="molecule type" value="Genomic_DNA"/>
</dbReference>
<dbReference type="GO" id="GO:0004672">
    <property type="term" value="F:protein kinase activity"/>
    <property type="evidence" value="ECO:0007669"/>
    <property type="project" value="InterPro"/>
</dbReference>
<dbReference type="SUPFAM" id="SSF56112">
    <property type="entry name" value="Protein kinase-like (PK-like)"/>
    <property type="match status" value="1"/>
</dbReference>
<dbReference type="InterPro" id="IPR011009">
    <property type="entry name" value="Kinase-like_dom_sf"/>
</dbReference>
<feature type="region of interest" description="Disordered" evidence="1">
    <location>
        <begin position="550"/>
        <end position="585"/>
    </location>
</feature>
<dbReference type="PROSITE" id="PS00109">
    <property type="entry name" value="PROTEIN_KINASE_TYR"/>
    <property type="match status" value="1"/>
</dbReference>
<feature type="compositionally biased region" description="Basic residues" evidence="1">
    <location>
        <begin position="574"/>
        <end position="585"/>
    </location>
</feature>
<proteinExistence type="predicted"/>